<reference evidence="3 4" key="3">
    <citation type="journal article" date="2017" name="G3 (Bethesda)">
        <title>Comparative analysis highlights variable genome content of wheat rusts and divergence of the mating loci.</title>
        <authorList>
            <person name="Cuomo C.A."/>
            <person name="Bakkeren G."/>
            <person name="Khalil H.B."/>
            <person name="Panwar V."/>
            <person name="Joly D."/>
            <person name="Linning R."/>
            <person name="Sakthikumar S."/>
            <person name="Song X."/>
            <person name="Adiconis X."/>
            <person name="Fan L."/>
            <person name="Goldberg J.M."/>
            <person name="Levin J.Z."/>
            <person name="Young S."/>
            <person name="Zeng Q."/>
            <person name="Anikster Y."/>
            <person name="Bruce M."/>
            <person name="Wang M."/>
            <person name="Yin C."/>
            <person name="McCallum B."/>
            <person name="Szabo L.J."/>
            <person name="Hulbert S."/>
            <person name="Chen X."/>
            <person name="Fellers J.P."/>
        </authorList>
    </citation>
    <scope>NUCLEOTIDE SEQUENCE</scope>
    <source>
        <strain evidence="4">Isolate 1-1 / race 1 (BBBD)</strain>
        <strain evidence="3">isolate 1-1 / race 1 (BBBD)</strain>
    </source>
</reference>
<dbReference type="OrthoDB" id="360689at2759"/>
<reference evidence="3" key="4">
    <citation type="submission" date="2025-05" db="UniProtKB">
        <authorList>
            <consortium name="EnsemblFungi"/>
        </authorList>
    </citation>
    <scope>IDENTIFICATION</scope>
    <source>
        <strain evidence="3">isolate 1-1 / race 1 (BBBD)</strain>
    </source>
</reference>
<keyword evidence="4" id="KW-1185">Reference proteome</keyword>
<feature type="compositionally biased region" description="Basic and acidic residues" evidence="1">
    <location>
        <begin position="72"/>
        <end position="83"/>
    </location>
</feature>
<evidence type="ECO:0000313" key="3">
    <source>
        <dbReference type="EnsemblFungi" id="PTTG_00343-t43_1-p1"/>
    </source>
</evidence>
<feature type="region of interest" description="Disordered" evidence="1">
    <location>
        <begin position="284"/>
        <end position="303"/>
    </location>
</feature>
<gene>
    <name evidence="2" type="ORF">PTTG_00343</name>
</gene>
<feature type="region of interest" description="Disordered" evidence="1">
    <location>
        <begin position="221"/>
        <end position="250"/>
    </location>
</feature>
<dbReference type="PANTHER" id="PTHR11560">
    <property type="entry name" value="39S RIBOSOMAL PROTEIN L10, MITOCHONDRIAL"/>
    <property type="match status" value="1"/>
</dbReference>
<proteinExistence type="predicted"/>
<feature type="region of interest" description="Disordered" evidence="1">
    <location>
        <begin position="63"/>
        <end position="108"/>
    </location>
</feature>
<protein>
    <submittedName>
        <fullName evidence="2 3">Uncharacterized protein</fullName>
    </submittedName>
</protein>
<dbReference type="VEuPathDB" id="FungiDB:PTTG_00343"/>
<feature type="region of interest" description="Disordered" evidence="1">
    <location>
        <begin position="377"/>
        <end position="400"/>
    </location>
</feature>
<dbReference type="AlphaFoldDB" id="A0A180H126"/>
<dbReference type="InterPro" id="IPR047865">
    <property type="entry name" value="Ribosomal_uL10_bac_type"/>
</dbReference>
<evidence type="ECO:0000313" key="4">
    <source>
        <dbReference type="Proteomes" id="UP000005240"/>
    </source>
</evidence>
<dbReference type="STRING" id="630390.A0A180H126"/>
<accession>A0A180H126</accession>
<evidence type="ECO:0000256" key="1">
    <source>
        <dbReference type="SAM" id="MobiDB-lite"/>
    </source>
</evidence>
<organism evidence="2">
    <name type="scientific">Puccinia triticina (isolate 1-1 / race 1 (BBBD))</name>
    <name type="common">Brown leaf rust fungus</name>
    <dbReference type="NCBI Taxonomy" id="630390"/>
    <lineage>
        <taxon>Eukaryota</taxon>
        <taxon>Fungi</taxon>
        <taxon>Dikarya</taxon>
        <taxon>Basidiomycota</taxon>
        <taxon>Pucciniomycotina</taxon>
        <taxon>Pucciniomycetes</taxon>
        <taxon>Pucciniales</taxon>
        <taxon>Pucciniaceae</taxon>
        <taxon>Puccinia</taxon>
    </lineage>
</organism>
<feature type="compositionally biased region" description="Low complexity" evidence="1">
    <location>
        <begin position="379"/>
        <end position="394"/>
    </location>
</feature>
<sequence length="400" mass="44319">MLISATSQCRLARASLPSHSSEHATHNQGPMTLASLGRRTFSIGRRISGRSISTSEALIPSSQPAVIVSTSRNERTGKKETRKTTGRRPSLANVKEAEQPVLRSPTKPARSYPIRKQFIFESYLDLFTTNQVCLLFRHEGLTCREWNSIRGKVKNLSSSSSTIDPTPIPFGEFKFEPSVDDPLRSKSAPRIQVLRTKMILPVLKSLLKQSKIRRQTYDSLIYSAGSPKPPTSNPASKSLSAAEDKKKQMKEKKNLTGSLFSISQADFDPSQIKQVLQIIAAHGPDPSQQQEAPKKPAGTHDPNLSKEKIKFLIGFIDRSICKDTSDLQRFSNLNSLDNSRSQIIGIISRFSSDLLFNLNQARASQLVHTLKGFQKTLEDQAQQDAPAPDQSSPDQPTPTE</sequence>
<evidence type="ECO:0000313" key="2">
    <source>
        <dbReference type="EMBL" id="OAV98298.1"/>
    </source>
</evidence>
<reference evidence="2" key="1">
    <citation type="submission" date="2009-11" db="EMBL/GenBank/DDBJ databases">
        <authorList>
            <consortium name="The Broad Institute Genome Sequencing Platform"/>
            <person name="Ward D."/>
            <person name="Feldgarden M."/>
            <person name="Earl A."/>
            <person name="Young S.K."/>
            <person name="Zeng Q."/>
            <person name="Koehrsen M."/>
            <person name="Alvarado L."/>
            <person name="Berlin A."/>
            <person name="Bochicchio J."/>
            <person name="Borenstein D."/>
            <person name="Chapman S.B."/>
            <person name="Chen Z."/>
            <person name="Engels R."/>
            <person name="Freedman E."/>
            <person name="Gellesch M."/>
            <person name="Goldberg J."/>
            <person name="Griggs A."/>
            <person name="Gujja S."/>
            <person name="Heilman E."/>
            <person name="Heiman D."/>
            <person name="Hepburn T."/>
            <person name="Howarth C."/>
            <person name="Jen D."/>
            <person name="Larson L."/>
            <person name="Lewis B."/>
            <person name="Mehta T."/>
            <person name="Park D."/>
            <person name="Pearson M."/>
            <person name="Roberts A."/>
            <person name="Saif S."/>
            <person name="Shea T."/>
            <person name="Shenoy N."/>
            <person name="Sisk P."/>
            <person name="Stolte C."/>
            <person name="Sykes S."/>
            <person name="Thomson T."/>
            <person name="Walk T."/>
            <person name="White J."/>
            <person name="Yandava C."/>
            <person name="Izard J."/>
            <person name="Baranova O.V."/>
            <person name="Blanton J.M."/>
            <person name="Tanner A.C."/>
            <person name="Dewhirst F.E."/>
            <person name="Haas B."/>
            <person name="Nusbaum C."/>
            <person name="Birren B."/>
        </authorList>
    </citation>
    <scope>NUCLEOTIDE SEQUENCE [LARGE SCALE GENOMIC DNA]</scope>
    <source>
        <strain evidence="2">1-1 BBBD Race 1</strain>
    </source>
</reference>
<dbReference type="EnsemblFungi" id="PTTG_00343-t43_1">
    <property type="protein sequence ID" value="PTTG_00343-t43_1-p1"/>
    <property type="gene ID" value="PTTG_00343"/>
</dbReference>
<feature type="region of interest" description="Disordered" evidence="1">
    <location>
        <begin position="14"/>
        <end position="36"/>
    </location>
</feature>
<dbReference type="Proteomes" id="UP000005240">
    <property type="component" value="Unassembled WGS sequence"/>
</dbReference>
<name>A0A180H126_PUCT1</name>
<reference evidence="2" key="2">
    <citation type="submission" date="2016-05" db="EMBL/GenBank/DDBJ databases">
        <title>Comparative analysis highlights variable genome content of wheat rusts and divergence of the mating loci.</title>
        <authorList>
            <person name="Cuomo C.A."/>
            <person name="Bakkeren G."/>
            <person name="Szabo L."/>
            <person name="Khalil H."/>
            <person name="Joly D."/>
            <person name="Goldberg J."/>
            <person name="Young S."/>
            <person name="Zeng Q."/>
            <person name="Fellers J."/>
        </authorList>
    </citation>
    <scope>NUCLEOTIDE SEQUENCE [LARGE SCALE GENOMIC DNA]</scope>
    <source>
        <strain evidence="2">1-1 BBBD Race 1</strain>
    </source>
</reference>
<dbReference type="EMBL" id="ADAS02000008">
    <property type="protein sequence ID" value="OAV98298.1"/>
    <property type="molecule type" value="Genomic_DNA"/>
</dbReference>